<accession>A0A7L9U208</accession>
<dbReference type="InterPro" id="IPR006140">
    <property type="entry name" value="D-isomer_DH_NAD-bd"/>
</dbReference>
<dbReference type="SUPFAM" id="SSF51735">
    <property type="entry name" value="NAD(P)-binding Rossmann-fold domains"/>
    <property type="match status" value="1"/>
</dbReference>
<dbReference type="InterPro" id="IPR029753">
    <property type="entry name" value="D-isomer_DH_CS"/>
</dbReference>
<name>A0A7L9U208_9BURK</name>
<feature type="domain" description="D-isomer specific 2-hydroxyacid dehydrogenase catalytic" evidence="5">
    <location>
        <begin position="18"/>
        <end position="293"/>
    </location>
</feature>
<evidence type="ECO:0000313" key="8">
    <source>
        <dbReference type="Proteomes" id="UP000593875"/>
    </source>
</evidence>
<dbReference type="Pfam" id="PF02826">
    <property type="entry name" value="2-Hacid_dh_C"/>
    <property type="match status" value="1"/>
</dbReference>
<dbReference type="PANTHER" id="PTHR43761:SF1">
    <property type="entry name" value="D-ISOMER SPECIFIC 2-HYDROXYACID DEHYDROGENASE CATALYTIC DOMAIN-CONTAINING PROTEIN-RELATED"/>
    <property type="match status" value="1"/>
</dbReference>
<evidence type="ECO:0008006" key="9">
    <source>
        <dbReference type="Google" id="ProtNLM"/>
    </source>
</evidence>
<evidence type="ECO:0000259" key="6">
    <source>
        <dbReference type="Pfam" id="PF02826"/>
    </source>
</evidence>
<dbReference type="GO" id="GO:0051287">
    <property type="term" value="F:NAD binding"/>
    <property type="evidence" value="ECO:0007669"/>
    <property type="project" value="InterPro"/>
</dbReference>
<feature type="domain" description="D-isomer specific 2-hydroxyacid dehydrogenase NAD-binding" evidence="6">
    <location>
        <begin position="105"/>
        <end position="282"/>
    </location>
</feature>
<keyword evidence="3" id="KW-0520">NAD</keyword>
<evidence type="ECO:0000259" key="5">
    <source>
        <dbReference type="Pfam" id="PF00389"/>
    </source>
</evidence>
<proteinExistence type="inferred from homology"/>
<dbReference type="Gene3D" id="3.40.50.720">
    <property type="entry name" value="NAD(P)-binding Rossmann-like Domain"/>
    <property type="match status" value="2"/>
</dbReference>
<dbReference type="GO" id="GO:0016616">
    <property type="term" value="F:oxidoreductase activity, acting on the CH-OH group of donors, NAD or NADP as acceptor"/>
    <property type="evidence" value="ECO:0007669"/>
    <property type="project" value="InterPro"/>
</dbReference>
<evidence type="ECO:0000256" key="2">
    <source>
        <dbReference type="ARBA" id="ARBA00023002"/>
    </source>
</evidence>
<dbReference type="InterPro" id="IPR050418">
    <property type="entry name" value="D-iso_2-hydroxyacid_DH_PdxB"/>
</dbReference>
<evidence type="ECO:0000256" key="4">
    <source>
        <dbReference type="RuleBase" id="RU003719"/>
    </source>
</evidence>
<sequence>MKVVFLDAATLPTDLRFDQATIDYTAWPSTTPELVAERIREATVVITNKVRLDAAQLRAAGQLRLVAVAAAGTDNIDRETAAELGIAVANVPDYGSDSVAEHVIATLFALRRHLVTYAAAAVDGRWSASGHFCWTGPRIRDVGGSVFGVVGRGRIGEAAARLARGLGMQVLFAQAPGKPCRDDELPLGELLECVDALTLHVPLTPATRGMIGREALARMKPDAVIVNTGRGALVDAEALVEALRLGRIGGAALDVLDVEPPPPDHPLLARDLPNLLVTPHVAWASEHAQARLARRLEELVQAQLD</sequence>
<dbReference type="SUPFAM" id="SSF52283">
    <property type="entry name" value="Formate/glycerate dehydrogenase catalytic domain-like"/>
    <property type="match status" value="1"/>
</dbReference>
<gene>
    <name evidence="7" type="ORF">LPB04_18810</name>
</gene>
<dbReference type="InterPro" id="IPR006139">
    <property type="entry name" value="D-isomer_2_OHA_DH_cat_dom"/>
</dbReference>
<comment type="similarity">
    <text evidence="1 4">Belongs to the D-isomer specific 2-hydroxyacid dehydrogenase family.</text>
</comment>
<evidence type="ECO:0000313" key="7">
    <source>
        <dbReference type="EMBL" id="QOL48970.1"/>
    </source>
</evidence>
<dbReference type="PANTHER" id="PTHR43761">
    <property type="entry name" value="D-ISOMER SPECIFIC 2-HYDROXYACID DEHYDROGENASE FAMILY PROTEIN (AFU_ORTHOLOGUE AFUA_1G13630)"/>
    <property type="match status" value="1"/>
</dbReference>
<dbReference type="RefSeq" id="WP_193686013.1">
    <property type="nucleotide sequence ID" value="NZ_CP062941.1"/>
</dbReference>
<dbReference type="Proteomes" id="UP000593875">
    <property type="component" value="Chromosome"/>
</dbReference>
<dbReference type="InterPro" id="IPR036291">
    <property type="entry name" value="NAD(P)-bd_dom_sf"/>
</dbReference>
<dbReference type="KEGG" id="mlir:LPB04_18810"/>
<evidence type="ECO:0000256" key="3">
    <source>
        <dbReference type="ARBA" id="ARBA00023027"/>
    </source>
</evidence>
<keyword evidence="2 4" id="KW-0560">Oxidoreductase</keyword>
<protein>
    <recommendedName>
        <fullName evidence="9">D-2-hydroxyacid dehydrogenase</fullName>
    </recommendedName>
</protein>
<dbReference type="AlphaFoldDB" id="A0A7L9U208"/>
<organism evidence="7 8">
    <name type="scientific">Massilia litorea</name>
    <dbReference type="NCBI Taxonomy" id="2769491"/>
    <lineage>
        <taxon>Bacteria</taxon>
        <taxon>Pseudomonadati</taxon>
        <taxon>Pseudomonadota</taxon>
        <taxon>Betaproteobacteria</taxon>
        <taxon>Burkholderiales</taxon>
        <taxon>Oxalobacteraceae</taxon>
        <taxon>Telluria group</taxon>
        <taxon>Massilia</taxon>
    </lineage>
</organism>
<reference evidence="7 8" key="1">
    <citation type="submission" date="2020-10" db="EMBL/GenBank/DDBJ databases">
        <title>Genome sequencing of Massilia sp. LPB0304.</title>
        <authorList>
            <person name="Kim J."/>
        </authorList>
    </citation>
    <scope>NUCLEOTIDE SEQUENCE [LARGE SCALE GENOMIC DNA]</scope>
    <source>
        <strain evidence="7 8">LPB0304</strain>
    </source>
</reference>
<evidence type="ECO:0000256" key="1">
    <source>
        <dbReference type="ARBA" id="ARBA00005854"/>
    </source>
</evidence>
<keyword evidence="8" id="KW-1185">Reference proteome</keyword>
<dbReference type="EMBL" id="CP062941">
    <property type="protein sequence ID" value="QOL48970.1"/>
    <property type="molecule type" value="Genomic_DNA"/>
</dbReference>
<dbReference type="Pfam" id="PF00389">
    <property type="entry name" value="2-Hacid_dh"/>
    <property type="match status" value="1"/>
</dbReference>
<dbReference type="PROSITE" id="PS00671">
    <property type="entry name" value="D_2_HYDROXYACID_DH_3"/>
    <property type="match status" value="1"/>
</dbReference>